<evidence type="ECO:0000259" key="7">
    <source>
        <dbReference type="PROSITE" id="PS51397"/>
    </source>
</evidence>
<dbReference type="GO" id="GO:0008270">
    <property type="term" value="F:zinc ion binding"/>
    <property type="evidence" value="ECO:0007669"/>
    <property type="project" value="UniProtKB-KW"/>
</dbReference>
<protein>
    <recommendedName>
        <fullName evidence="10">WLM domain-containing protein</fullName>
    </recommendedName>
</protein>
<reference evidence="8 9" key="1">
    <citation type="journal article" date="2009" name="Science">
        <title>Green evolution and dynamic adaptations revealed by genomes of the marine picoeukaryotes Micromonas.</title>
        <authorList>
            <person name="Worden A.Z."/>
            <person name="Lee J.H."/>
            <person name="Mock T."/>
            <person name="Rouze P."/>
            <person name="Simmons M.P."/>
            <person name="Aerts A.L."/>
            <person name="Allen A.E."/>
            <person name="Cuvelier M.L."/>
            <person name="Derelle E."/>
            <person name="Everett M.V."/>
            <person name="Foulon E."/>
            <person name="Grimwood J."/>
            <person name="Gundlach H."/>
            <person name="Henrissat B."/>
            <person name="Napoli C."/>
            <person name="McDonald S.M."/>
            <person name="Parker M.S."/>
            <person name="Rombauts S."/>
            <person name="Salamov A."/>
            <person name="Von Dassow P."/>
            <person name="Badger J.H."/>
            <person name="Coutinho P.M."/>
            <person name="Demir E."/>
            <person name="Dubchak I."/>
            <person name="Gentemann C."/>
            <person name="Eikrem W."/>
            <person name="Gready J.E."/>
            <person name="John U."/>
            <person name="Lanier W."/>
            <person name="Lindquist E.A."/>
            <person name="Lucas S."/>
            <person name="Mayer K.F."/>
            <person name="Moreau H."/>
            <person name="Not F."/>
            <person name="Otillar R."/>
            <person name="Panaud O."/>
            <person name="Pangilinan J."/>
            <person name="Paulsen I."/>
            <person name="Piegu B."/>
            <person name="Poliakov A."/>
            <person name="Robbens S."/>
            <person name="Schmutz J."/>
            <person name="Toulza E."/>
            <person name="Wyss T."/>
            <person name="Zelensky A."/>
            <person name="Zhou K."/>
            <person name="Armbrust E.V."/>
            <person name="Bhattacharya D."/>
            <person name="Goodenough U.W."/>
            <person name="Van de Peer Y."/>
            <person name="Grigoriev I.V."/>
        </authorList>
    </citation>
    <scope>NUCLEOTIDE SEQUENCE [LARGE SCALE GENOMIC DNA]</scope>
    <source>
        <strain evidence="9">RCC299 / NOUM17</strain>
    </source>
</reference>
<name>C1E1F4_MICCC</name>
<evidence type="ECO:0000259" key="6">
    <source>
        <dbReference type="PROSITE" id="PS50199"/>
    </source>
</evidence>
<feature type="compositionally biased region" description="Acidic residues" evidence="5">
    <location>
        <begin position="291"/>
        <end position="308"/>
    </location>
</feature>
<accession>C1E1F4</accession>
<keyword evidence="3" id="KW-0862">Zinc</keyword>
<dbReference type="GO" id="GO:0006281">
    <property type="term" value="P:DNA repair"/>
    <property type="evidence" value="ECO:0007669"/>
    <property type="project" value="TreeGrafter"/>
</dbReference>
<gene>
    <name evidence="8" type="ORF">MICPUN_97136</name>
</gene>
<keyword evidence="1" id="KW-0479">Metal-binding</keyword>
<feature type="compositionally biased region" description="Gly residues" evidence="5">
    <location>
        <begin position="242"/>
        <end position="251"/>
    </location>
</feature>
<sequence length="368" mass="39979">MGARLPEPTEGPGACKVWEIKTLGRADDERARDMLEKTAWQVQPIMRKRGWKVQELCEMKPEQRDRMGDNLNMGQRVRLKLRKNNSGDWFDYDHVVLVMLHELCHNDIGPHNAKFFKLLDEITVECEELMAKGIGGSGAGFDAKGQRLGHRGGWGGIETRDPRKAAAEAAARRAGYQAAMGPAGGRKLGGGGTGAATQLGPREAAAAAAERRLRAERFARENGLMNDVVVIDDEDDDDGGDGDGAGEGGGMAKTAPARNEGAEVVVLSSPQEPGTRDAGKRKRTSGRRADEDDEEEAEKEETDDDDDVVFVQAVPAPRPGVDRPERRWTCSQCTLVNPERATHCGACERWRFGRGAPAASRPTVGVDD</sequence>
<dbReference type="GeneID" id="8242092"/>
<keyword evidence="2 4" id="KW-0863">Zinc-finger</keyword>
<dbReference type="PANTHER" id="PTHR46622:SF1">
    <property type="entry name" value="DNA-DEPENDENT METALLOPROTEASE WSS1"/>
    <property type="match status" value="1"/>
</dbReference>
<evidence type="ECO:0008006" key="10">
    <source>
        <dbReference type="Google" id="ProtNLM"/>
    </source>
</evidence>
<dbReference type="PROSITE" id="PS51397">
    <property type="entry name" value="WLM"/>
    <property type="match status" value="1"/>
</dbReference>
<dbReference type="AlphaFoldDB" id="C1E1F4"/>
<dbReference type="PROSITE" id="PS50199">
    <property type="entry name" value="ZF_RANBP2_2"/>
    <property type="match status" value="1"/>
</dbReference>
<dbReference type="RefSeq" id="XP_002500471.1">
    <property type="nucleotide sequence ID" value="XM_002500425.1"/>
</dbReference>
<evidence type="ECO:0000313" key="8">
    <source>
        <dbReference type="EMBL" id="ACO61729.1"/>
    </source>
</evidence>
<dbReference type="KEGG" id="mis:MICPUN_97136"/>
<evidence type="ECO:0000256" key="3">
    <source>
        <dbReference type="ARBA" id="ARBA00022833"/>
    </source>
</evidence>
<evidence type="ECO:0000256" key="4">
    <source>
        <dbReference type="PROSITE-ProRule" id="PRU00322"/>
    </source>
</evidence>
<dbReference type="InterPro" id="IPR053000">
    <property type="entry name" value="WSS1-like_metalloprotease"/>
</dbReference>
<dbReference type="InterPro" id="IPR013536">
    <property type="entry name" value="WLM_dom"/>
</dbReference>
<dbReference type="PANTHER" id="PTHR46622">
    <property type="entry name" value="DNA-DEPENDENT METALLOPROTEASE WSS1"/>
    <property type="match status" value="1"/>
</dbReference>
<evidence type="ECO:0000256" key="1">
    <source>
        <dbReference type="ARBA" id="ARBA00022723"/>
    </source>
</evidence>
<dbReference type="Proteomes" id="UP000002009">
    <property type="component" value="Chromosome 3"/>
</dbReference>
<dbReference type="STRING" id="296587.C1E1F4"/>
<organism evidence="8 9">
    <name type="scientific">Micromonas commoda (strain RCC299 / NOUM17 / CCMP2709)</name>
    <name type="common">Picoplanktonic green alga</name>
    <dbReference type="NCBI Taxonomy" id="296587"/>
    <lineage>
        <taxon>Eukaryota</taxon>
        <taxon>Viridiplantae</taxon>
        <taxon>Chlorophyta</taxon>
        <taxon>Mamiellophyceae</taxon>
        <taxon>Mamiellales</taxon>
        <taxon>Mamiellaceae</taxon>
        <taxon>Micromonas</taxon>
    </lineage>
</organism>
<dbReference type="InParanoid" id="C1E1F4"/>
<feature type="compositionally biased region" description="Gly residues" evidence="5">
    <location>
        <begin position="182"/>
        <end position="194"/>
    </location>
</feature>
<dbReference type="OrthoDB" id="261960at2759"/>
<feature type="compositionally biased region" description="Acidic residues" evidence="5">
    <location>
        <begin position="230"/>
        <end position="241"/>
    </location>
</feature>
<feature type="region of interest" description="Disordered" evidence="5">
    <location>
        <begin position="229"/>
        <end position="308"/>
    </location>
</feature>
<dbReference type="eggNOG" id="KOG1558">
    <property type="taxonomic scope" value="Eukaryota"/>
</dbReference>
<dbReference type="Pfam" id="PF08325">
    <property type="entry name" value="WLM"/>
    <property type="match status" value="1"/>
</dbReference>
<dbReference type="OMA" id="LKDDIWC"/>
<evidence type="ECO:0000313" key="9">
    <source>
        <dbReference type="Proteomes" id="UP000002009"/>
    </source>
</evidence>
<dbReference type="EMBL" id="CP001324">
    <property type="protein sequence ID" value="ACO61729.1"/>
    <property type="molecule type" value="Genomic_DNA"/>
</dbReference>
<evidence type="ECO:0000256" key="2">
    <source>
        <dbReference type="ARBA" id="ARBA00022771"/>
    </source>
</evidence>
<dbReference type="SUPFAM" id="SSF90209">
    <property type="entry name" value="Ran binding protein zinc finger-like"/>
    <property type="match status" value="1"/>
</dbReference>
<evidence type="ECO:0000256" key="5">
    <source>
        <dbReference type="SAM" id="MobiDB-lite"/>
    </source>
</evidence>
<proteinExistence type="predicted"/>
<dbReference type="InterPro" id="IPR036443">
    <property type="entry name" value="Znf_RanBP2_sf"/>
</dbReference>
<feature type="domain" description="RanBP2-type" evidence="6">
    <location>
        <begin position="318"/>
        <end position="353"/>
    </location>
</feature>
<feature type="region of interest" description="Disordered" evidence="5">
    <location>
        <begin position="176"/>
        <end position="203"/>
    </location>
</feature>
<dbReference type="InterPro" id="IPR001876">
    <property type="entry name" value="Znf_RanBP2"/>
</dbReference>
<dbReference type="Gene3D" id="4.10.1060.10">
    <property type="entry name" value="Zinc finger, RanBP2-type"/>
    <property type="match status" value="1"/>
</dbReference>
<dbReference type="GO" id="GO:0005634">
    <property type="term" value="C:nucleus"/>
    <property type="evidence" value="ECO:0007669"/>
    <property type="project" value="TreeGrafter"/>
</dbReference>
<dbReference type="PROSITE" id="PS01358">
    <property type="entry name" value="ZF_RANBP2_1"/>
    <property type="match status" value="1"/>
</dbReference>
<keyword evidence="9" id="KW-1185">Reference proteome</keyword>
<dbReference type="GO" id="GO:0008237">
    <property type="term" value="F:metallopeptidase activity"/>
    <property type="evidence" value="ECO:0007669"/>
    <property type="project" value="TreeGrafter"/>
</dbReference>
<feature type="domain" description="WLM" evidence="7">
    <location>
        <begin position="8"/>
        <end position="214"/>
    </location>
</feature>